<dbReference type="InParanoid" id="F4RZL1"/>
<dbReference type="GeneID" id="18924061"/>
<evidence type="ECO:0000313" key="3">
    <source>
        <dbReference type="EMBL" id="EGG02022.1"/>
    </source>
</evidence>
<feature type="region of interest" description="Disordered" evidence="1">
    <location>
        <begin position="643"/>
        <end position="669"/>
    </location>
</feature>
<evidence type="ECO:0000313" key="4">
    <source>
        <dbReference type="Proteomes" id="UP000001072"/>
    </source>
</evidence>
<keyword evidence="4" id="KW-1185">Reference proteome</keyword>
<feature type="compositionally biased region" description="Basic residues" evidence="1">
    <location>
        <begin position="186"/>
        <end position="206"/>
    </location>
</feature>
<sequence length="1139" mass="128217">MNSSTNPSNQPNLIIHSLPNQKPRSSSSHSLKTSNSNQPNRLLNLPNHLFKLKLKSNHHQTEDQRLQEKEDQRSLHTAVSQLGSNYETAQSQNDHQIQPSSNQLWPILPKPFVYPQSNQNDQFFHPNSIQSTSNLQILKQDIPLSTSDWTTSLGIDLNPKIKHSTSTSTSSSKSSTSFHQLSPRSNHFKLNKSKHKSTSQHKRKSSVYKSNSVYTTYTTSNPSHRTPKQLIIQNSSRPNTGSSTLTHSSASTNRLRKTPSSGFSPIISSNQPSIPSKRIIKKRLPNPRHESNTTNSTSTKDFSGTSNSFQISLEKHESLGLGGKLGVQLRYQNAMANQHPISHLDRSSSLSPLSNQRSDAFEHHTPEAGPSDYWKRDHQHIGQQEKLDRHRDRYRDLTSPGSNVNLSKRSKKKQTPSHSPSWEYQVTEQLLIQSQSHTPRKDNLSPKSSPYHSLKSALSFETSPRLSPSLTMLSNRILSSPGSISETTDTRPISTPSRVGTMVSIFSEWSRGRQTSMGLDRRRGSDQLEPNSIRLSSLRSHEILSNRSSLNALDIQFDSNCKETLVSVVGSDESEEIHSSRAFLSSVGSKERVNQRSVTQLRRDVQKDYFSRNEQEEQGQPNDLTHHDQAGLLLSFLPSPSDQGFSPLPSLSPGLHSEPDEEDEDQSSSLSWYDATDQVNIMDSFSTTNPIERLSDELNEPKPIGYNPRHSQPTQSQMKWIKPAKSAAIVYETSHPSESSHHHFSSSLNQYQFFKTTPLLLGSNTISVDHKKTYSTPSMKLNQFKLKLPFPVEKIKSHGIFGGNDDPNFLSGSSLNKKGWKKSGSRSRVKRAVSDPQGVAWLGSEDGSFGNRRSDRHGHQQHPRKVFSGGFEGWKFRAPLRIRDDEDDDQEELMDVQDLIELDPIPNQPQVSHQEHQKANQTVRLDRNHSMEIRIDSQPIRAHQSRSSISTPTNSSRISNRFVKSVALVPFNGWCFVFGFVFFPAWYLGSFYPRLNSLSSSKPNPKRVSLNLIRPSVEQEEEPVGVGRGGPLSGWPPRRTTPSDSDRSVSDLTRWSTGEENRVPNFGDQDGTEMRMLGGFWSEVVPRIDVEVALAMDGPVWELERAVHTWRLRCRVMSVLFPLVFIPSLVVSGIMVKKM</sequence>
<feature type="compositionally biased region" description="Basic and acidic residues" evidence="1">
    <location>
        <begin position="373"/>
        <end position="396"/>
    </location>
</feature>
<feature type="region of interest" description="Disordered" evidence="1">
    <location>
        <begin position="1019"/>
        <end position="1054"/>
    </location>
</feature>
<feature type="region of interest" description="Disordered" evidence="1">
    <location>
        <begin position="1"/>
        <end position="43"/>
    </location>
</feature>
<evidence type="ECO:0000256" key="1">
    <source>
        <dbReference type="SAM" id="MobiDB-lite"/>
    </source>
</evidence>
<feature type="region of interest" description="Disordered" evidence="1">
    <location>
        <begin position="815"/>
        <end position="834"/>
    </location>
</feature>
<dbReference type="VEuPathDB" id="FungiDB:MELLADRAFT_110375"/>
<feature type="compositionally biased region" description="Low complexity" evidence="1">
    <location>
        <begin position="25"/>
        <end position="36"/>
    </location>
</feature>
<dbReference type="Proteomes" id="UP000001072">
    <property type="component" value="Unassembled WGS sequence"/>
</dbReference>
<keyword evidence="2" id="KW-1133">Transmembrane helix</keyword>
<feature type="transmembrane region" description="Helical" evidence="2">
    <location>
        <begin position="1116"/>
        <end position="1136"/>
    </location>
</feature>
<feature type="compositionally biased region" description="Basic residues" evidence="1">
    <location>
        <begin position="854"/>
        <end position="865"/>
    </location>
</feature>
<organism evidence="4">
    <name type="scientific">Melampsora larici-populina (strain 98AG31 / pathotype 3-4-7)</name>
    <name type="common">Poplar leaf rust fungus</name>
    <dbReference type="NCBI Taxonomy" id="747676"/>
    <lineage>
        <taxon>Eukaryota</taxon>
        <taxon>Fungi</taxon>
        <taxon>Dikarya</taxon>
        <taxon>Basidiomycota</taxon>
        <taxon>Pucciniomycotina</taxon>
        <taxon>Pucciniomycetes</taxon>
        <taxon>Pucciniales</taxon>
        <taxon>Melampsoraceae</taxon>
        <taxon>Melampsora</taxon>
    </lineage>
</organism>
<feature type="compositionally biased region" description="Low complexity" evidence="1">
    <location>
        <begin position="347"/>
        <end position="358"/>
    </location>
</feature>
<feature type="region of interest" description="Disordered" evidence="1">
    <location>
        <begin position="435"/>
        <end position="456"/>
    </location>
</feature>
<feature type="compositionally biased region" description="Low complexity" evidence="1">
    <location>
        <begin position="945"/>
        <end position="956"/>
    </location>
</feature>
<feature type="compositionally biased region" description="Polar residues" evidence="1">
    <location>
        <begin position="231"/>
        <end position="263"/>
    </location>
</feature>
<feature type="compositionally biased region" description="Basic residues" evidence="1">
    <location>
        <begin position="818"/>
        <end position="831"/>
    </location>
</feature>
<feature type="compositionally biased region" description="Low complexity" evidence="1">
    <location>
        <begin position="646"/>
        <end position="655"/>
    </location>
</feature>
<gene>
    <name evidence="3" type="ORF">MELLADRAFT_110375</name>
</gene>
<proteinExistence type="predicted"/>
<feature type="region of interest" description="Disordered" evidence="1">
    <location>
        <begin position="839"/>
        <end position="867"/>
    </location>
</feature>
<feature type="compositionally biased region" description="Basic and acidic residues" evidence="1">
    <location>
        <begin position="913"/>
        <end position="935"/>
    </location>
</feature>
<feature type="region of interest" description="Disordered" evidence="1">
    <location>
        <begin position="155"/>
        <end position="306"/>
    </location>
</feature>
<feature type="region of interest" description="Disordered" evidence="1">
    <location>
        <begin position="907"/>
        <end position="956"/>
    </location>
</feature>
<dbReference type="OrthoDB" id="3266087at2759"/>
<dbReference type="EMBL" id="GL883133">
    <property type="protein sequence ID" value="EGG02022.1"/>
    <property type="molecule type" value="Genomic_DNA"/>
</dbReference>
<feature type="compositionally biased region" description="Low complexity" evidence="1">
    <location>
        <begin position="164"/>
        <end position="177"/>
    </location>
</feature>
<accession>F4RZL1</accession>
<dbReference type="KEGG" id="mlr:MELLADRAFT_110375"/>
<feature type="compositionally biased region" description="Polar residues" evidence="1">
    <location>
        <begin position="1"/>
        <end position="24"/>
    </location>
</feature>
<dbReference type="RefSeq" id="XP_007414559.1">
    <property type="nucleotide sequence ID" value="XM_007414497.1"/>
</dbReference>
<reference evidence="4" key="1">
    <citation type="journal article" date="2011" name="Proc. Natl. Acad. Sci. U.S.A.">
        <title>Obligate biotrophy features unraveled by the genomic analysis of rust fungi.</title>
        <authorList>
            <person name="Duplessis S."/>
            <person name="Cuomo C.A."/>
            <person name="Lin Y.-C."/>
            <person name="Aerts A."/>
            <person name="Tisserant E."/>
            <person name="Veneault-Fourrey C."/>
            <person name="Joly D.L."/>
            <person name="Hacquard S."/>
            <person name="Amselem J."/>
            <person name="Cantarel B.L."/>
            <person name="Chiu R."/>
            <person name="Coutinho P.M."/>
            <person name="Feau N."/>
            <person name="Field M."/>
            <person name="Frey P."/>
            <person name="Gelhaye E."/>
            <person name="Goldberg J."/>
            <person name="Grabherr M.G."/>
            <person name="Kodira C.D."/>
            <person name="Kohler A."/>
            <person name="Kuees U."/>
            <person name="Lindquist E.A."/>
            <person name="Lucas S.M."/>
            <person name="Mago R."/>
            <person name="Mauceli E."/>
            <person name="Morin E."/>
            <person name="Murat C."/>
            <person name="Pangilinan J.L."/>
            <person name="Park R."/>
            <person name="Pearson M."/>
            <person name="Quesneville H."/>
            <person name="Rouhier N."/>
            <person name="Sakthikumar S."/>
            <person name="Salamov A.A."/>
            <person name="Schmutz J."/>
            <person name="Selles B."/>
            <person name="Shapiro H."/>
            <person name="Tanguay P."/>
            <person name="Tuskan G.A."/>
            <person name="Henrissat B."/>
            <person name="Van de Peer Y."/>
            <person name="Rouze P."/>
            <person name="Ellis J.G."/>
            <person name="Dodds P.N."/>
            <person name="Schein J.E."/>
            <person name="Zhong S."/>
            <person name="Hamelin R.C."/>
            <person name="Grigoriev I.V."/>
            <person name="Szabo L.J."/>
            <person name="Martin F."/>
        </authorList>
    </citation>
    <scope>NUCLEOTIDE SEQUENCE [LARGE SCALE GENOMIC DNA]</scope>
    <source>
        <strain evidence="4">98AG31 / pathotype 3-4-7</strain>
    </source>
</reference>
<dbReference type="HOGENOM" id="CLU_277993_0_0_1"/>
<feature type="region of interest" description="Disordered" evidence="1">
    <location>
        <begin position="340"/>
        <end position="422"/>
    </location>
</feature>
<dbReference type="AlphaFoldDB" id="F4RZL1"/>
<feature type="compositionally biased region" description="Low complexity" evidence="1">
    <location>
        <begin position="207"/>
        <end position="221"/>
    </location>
</feature>
<protein>
    <submittedName>
        <fullName evidence="3">Uncharacterized protein</fullName>
    </submittedName>
</protein>
<feature type="compositionally biased region" description="Low complexity" evidence="1">
    <location>
        <begin position="264"/>
        <end position="276"/>
    </location>
</feature>
<feature type="compositionally biased region" description="Polar residues" evidence="1">
    <location>
        <begin position="292"/>
        <end position="306"/>
    </location>
</feature>
<evidence type="ECO:0000256" key="2">
    <source>
        <dbReference type="SAM" id="Phobius"/>
    </source>
</evidence>
<keyword evidence="2" id="KW-0472">Membrane</keyword>
<name>F4RZL1_MELLP</name>
<feature type="transmembrane region" description="Helical" evidence="2">
    <location>
        <begin position="971"/>
        <end position="992"/>
    </location>
</feature>
<keyword evidence="2" id="KW-0812">Transmembrane</keyword>